<evidence type="ECO:0000256" key="8">
    <source>
        <dbReference type="SAM" id="Phobius"/>
    </source>
</evidence>
<dbReference type="Gene3D" id="1.20.120.1770">
    <property type="match status" value="1"/>
</dbReference>
<dbReference type="PANTHER" id="PTHR47281:SF1">
    <property type="entry name" value="OS09G0557700 PROTEIN"/>
    <property type="match status" value="1"/>
</dbReference>
<evidence type="ECO:0000256" key="1">
    <source>
        <dbReference type="ARBA" id="ARBA00004370"/>
    </source>
</evidence>
<keyword evidence="2" id="KW-0813">Transport</keyword>
<keyword evidence="3 8" id="KW-0812">Transmembrane</keyword>
<feature type="region of interest" description="Disordered" evidence="7">
    <location>
        <begin position="855"/>
        <end position="879"/>
    </location>
</feature>
<sequence>MRGEKANFEEFLWCYSRQGFTGRREAHFSSQRGQSNCTSSSSLVGLKTDFLMVQHQLRGSLEILDDCTFRVTKFDMLAGTDVYWWGSLGEDFENMTNGFPVSNTKLNQTYRNDTLEVTLQKNYTWEEFKVLSVWDKPTGSDFGHVLLEYYIPETVEYGPPPESGFDGEPPEPAPAPGPASAWAPSANAPSYADEPALAPPEVVLSGQKQPTMFDNCISLTSTFRLRWTLNTVAGTIDVGLEAALSKSQYMAFAWAQTGLKKGFMLGADAVVAGMDEKGLPFAEDYYLGDYAECSWDTNSPSGVCPDSIFAGGYNMGANNTKLVYGQEVDGITLIRYQRTLQGVDATFDVTINTTSSMQVIWAMGMMKPPDLIKHNRTPQNHGPSYGYRKLNVGESVDECLGPMVANTPQTDVVVADRGTTIVVGSDVAVHYPNPPFPKKVLYINQKESPLLRVERGVPVDFSIQAGHDIAFYITSDPLGGATNASEIIYAGGPEVHGVPVIPYPLTWLPNRSTPDLVYYQDYFTQKRGWKMEVVDGGLSDMYNSSAPLADNRVTLFWTVNSNRIYLAVRGEVKSGYLAIAFGSGMVNSFSYVGWVDDQGVGHIEAYWMDGKSASSIHPTGEELSDKKCETRNDELTDGNMHTDFSSRSTLISFLLGAAKVEQLQPVLAVHGFMMFIAWGLLLPGGVLGARYLKHLDSNGWFEIHMYSQLSALVVMLLGLLFAVAELHGFNTRTAHMKVGLASIILACWQAINGYLRPSKSVPGEPERTQRTVWQYVHMYTGRSALLLGFISLVTGISQLAERDGVGTMKPLQWALFAWFFAVAAIVGYVEFQGFCSKRHQDTVVFDRILGSEEDVQDLSPHNGSSFFSRDSKDSHPSPARGMEIQLEALH</sequence>
<keyword evidence="13" id="KW-1185">Reference proteome</keyword>
<feature type="domain" description="DOMON" evidence="9">
    <location>
        <begin position="551"/>
        <end position="679"/>
    </location>
</feature>
<evidence type="ECO:0008006" key="14">
    <source>
        <dbReference type="Google" id="ProtNLM"/>
    </source>
</evidence>
<evidence type="ECO:0000256" key="2">
    <source>
        <dbReference type="ARBA" id="ARBA00022448"/>
    </source>
</evidence>
<evidence type="ECO:0000313" key="12">
    <source>
        <dbReference type="EMBL" id="OAE29564.1"/>
    </source>
</evidence>
<evidence type="ECO:0000259" key="9">
    <source>
        <dbReference type="PROSITE" id="PS50836"/>
    </source>
</evidence>
<dbReference type="SMART" id="SM00686">
    <property type="entry name" value="DM13"/>
    <property type="match status" value="1"/>
</dbReference>
<dbReference type="Proteomes" id="UP000077202">
    <property type="component" value="Unassembled WGS sequence"/>
</dbReference>
<dbReference type="InterPro" id="IPR006593">
    <property type="entry name" value="Cyt_b561/ferric_Rdtase_TM"/>
</dbReference>
<dbReference type="PROSITE" id="PS50836">
    <property type="entry name" value="DOMON"/>
    <property type="match status" value="2"/>
</dbReference>
<dbReference type="AlphaFoldDB" id="A0A176W972"/>
<dbReference type="InterPro" id="IPR045266">
    <property type="entry name" value="DOH_DOMON"/>
</dbReference>
<evidence type="ECO:0000256" key="3">
    <source>
        <dbReference type="ARBA" id="ARBA00022692"/>
    </source>
</evidence>
<proteinExistence type="predicted"/>
<dbReference type="InterPro" id="IPR019545">
    <property type="entry name" value="DM13_domain"/>
</dbReference>
<feature type="transmembrane region" description="Helical" evidence="8">
    <location>
        <begin position="736"/>
        <end position="755"/>
    </location>
</feature>
<evidence type="ECO:0000259" key="11">
    <source>
        <dbReference type="PROSITE" id="PS51549"/>
    </source>
</evidence>
<dbReference type="GO" id="GO:0016020">
    <property type="term" value="C:membrane"/>
    <property type="evidence" value="ECO:0007669"/>
    <property type="project" value="UniProtKB-SubCell"/>
</dbReference>
<dbReference type="EMBL" id="LVLJ01001444">
    <property type="protein sequence ID" value="OAE29564.1"/>
    <property type="molecule type" value="Genomic_DNA"/>
</dbReference>
<comment type="caution">
    <text evidence="12">The sequence shown here is derived from an EMBL/GenBank/DDBJ whole genome shotgun (WGS) entry which is preliminary data.</text>
</comment>
<dbReference type="CDD" id="cd08760">
    <property type="entry name" value="Cyt_b561_FRRS1_like"/>
    <property type="match status" value="1"/>
</dbReference>
<organism evidence="12 13">
    <name type="scientific">Marchantia polymorpha subsp. ruderalis</name>
    <dbReference type="NCBI Taxonomy" id="1480154"/>
    <lineage>
        <taxon>Eukaryota</taxon>
        <taxon>Viridiplantae</taxon>
        <taxon>Streptophyta</taxon>
        <taxon>Embryophyta</taxon>
        <taxon>Marchantiophyta</taxon>
        <taxon>Marchantiopsida</taxon>
        <taxon>Marchantiidae</taxon>
        <taxon>Marchantiales</taxon>
        <taxon>Marchantiaceae</taxon>
        <taxon>Marchantia</taxon>
    </lineage>
</organism>
<dbReference type="InterPro" id="IPR057443">
    <property type="entry name" value="At5g54830-like"/>
</dbReference>
<evidence type="ECO:0000256" key="7">
    <source>
        <dbReference type="SAM" id="MobiDB-lite"/>
    </source>
</evidence>
<dbReference type="Pfam" id="PF03351">
    <property type="entry name" value="DOMON"/>
    <property type="match status" value="2"/>
</dbReference>
<dbReference type="PANTHER" id="PTHR47281">
    <property type="entry name" value="OS09G0557700 PROTEIN"/>
    <property type="match status" value="1"/>
</dbReference>
<comment type="subcellular location">
    <subcellularLocation>
        <location evidence="1">Membrane</location>
    </subcellularLocation>
</comment>
<dbReference type="SMART" id="SM00665">
    <property type="entry name" value="B561"/>
    <property type="match status" value="1"/>
</dbReference>
<keyword evidence="6 8" id="KW-0472">Membrane</keyword>
<dbReference type="InterPro" id="IPR045879">
    <property type="entry name" value="B561A"/>
</dbReference>
<name>A0A176W972_MARPO</name>
<evidence type="ECO:0000259" key="10">
    <source>
        <dbReference type="PROSITE" id="PS50939"/>
    </source>
</evidence>
<evidence type="ECO:0000256" key="5">
    <source>
        <dbReference type="ARBA" id="ARBA00022989"/>
    </source>
</evidence>
<feature type="compositionally biased region" description="Polar residues" evidence="7">
    <location>
        <begin position="859"/>
        <end position="868"/>
    </location>
</feature>
<feature type="transmembrane region" description="Helical" evidence="8">
    <location>
        <begin position="703"/>
        <end position="724"/>
    </location>
</feature>
<feature type="compositionally biased region" description="Low complexity" evidence="7">
    <location>
        <begin position="178"/>
        <end position="192"/>
    </location>
</feature>
<keyword evidence="4" id="KW-0249">Electron transport</keyword>
<feature type="region of interest" description="Disordered" evidence="7">
    <location>
        <begin position="158"/>
        <end position="194"/>
    </location>
</feature>
<dbReference type="SMART" id="SM00664">
    <property type="entry name" value="DoH"/>
    <property type="match status" value="2"/>
</dbReference>
<feature type="domain" description="DOMON" evidence="9">
    <location>
        <begin position="221"/>
        <end position="364"/>
    </location>
</feature>
<dbReference type="Pfam" id="PF25489">
    <property type="entry name" value="At5g54830"/>
    <property type="match status" value="1"/>
</dbReference>
<feature type="transmembrane region" description="Helical" evidence="8">
    <location>
        <begin position="811"/>
        <end position="829"/>
    </location>
</feature>
<feature type="domain" description="DM13" evidence="11">
    <location>
        <begin position="44"/>
        <end position="148"/>
    </location>
</feature>
<evidence type="ECO:0000313" key="13">
    <source>
        <dbReference type="Proteomes" id="UP000077202"/>
    </source>
</evidence>
<gene>
    <name evidence="12" type="ORF">AXG93_702s1170</name>
</gene>
<dbReference type="PROSITE" id="PS50939">
    <property type="entry name" value="CYTOCHROME_B561"/>
    <property type="match status" value="1"/>
</dbReference>
<dbReference type="Pfam" id="PF10517">
    <property type="entry name" value="DM13"/>
    <property type="match status" value="1"/>
</dbReference>
<feature type="transmembrane region" description="Helical" evidence="8">
    <location>
        <begin position="667"/>
        <end position="691"/>
    </location>
</feature>
<evidence type="ECO:0000256" key="4">
    <source>
        <dbReference type="ARBA" id="ARBA00022982"/>
    </source>
</evidence>
<dbReference type="Pfam" id="PF03188">
    <property type="entry name" value="Cytochrom_B561"/>
    <property type="match status" value="1"/>
</dbReference>
<protein>
    <recommendedName>
        <fullName evidence="14">Cytochrome b561 domain-containing protein</fullName>
    </recommendedName>
</protein>
<dbReference type="CDD" id="cd09631">
    <property type="entry name" value="DOMON_DOH"/>
    <property type="match status" value="2"/>
</dbReference>
<dbReference type="PROSITE" id="PS51549">
    <property type="entry name" value="DM13"/>
    <property type="match status" value="1"/>
</dbReference>
<keyword evidence="5 8" id="KW-1133">Transmembrane helix</keyword>
<accession>A0A176W972</accession>
<feature type="transmembrane region" description="Helical" evidence="8">
    <location>
        <begin position="776"/>
        <end position="799"/>
    </location>
</feature>
<evidence type="ECO:0000256" key="6">
    <source>
        <dbReference type="ARBA" id="ARBA00023136"/>
    </source>
</evidence>
<reference evidence="12" key="1">
    <citation type="submission" date="2016-03" db="EMBL/GenBank/DDBJ databases">
        <title>Mechanisms controlling the formation of the plant cell surface in tip-growing cells are functionally conserved among land plants.</title>
        <authorList>
            <person name="Honkanen S."/>
            <person name="Jones V.A."/>
            <person name="Morieri G."/>
            <person name="Champion C."/>
            <person name="Hetherington A.J."/>
            <person name="Kelly S."/>
            <person name="Saint-Marcoux D."/>
            <person name="Proust H."/>
            <person name="Prescott H."/>
            <person name="Dolan L."/>
        </authorList>
    </citation>
    <scope>NUCLEOTIDE SEQUENCE [LARGE SCALE GENOMIC DNA]</scope>
    <source>
        <tissue evidence="12">Whole gametophyte</tissue>
    </source>
</reference>
<feature type="domain" description="Cytochrome b561" evidence="10">
    <location>
        <begin position="635"/>
        <end position="836"/>
    </location>
</feature>
<dbReference type="InterPro" id="IPR005018">
    <property type="entry name" value="DOMON_domain"/>
</dbReference>